<evidence type="ECO:0000256" key="2">
    <source>
        <dbReference type="ARBA" id="ARBA00022475"/>
    </source>
</evidence>
<dbReference type="PROSITE" id="PS50262">
    <property type="entry name" value="G_PROTEIN_RECEP_F1_2"/>
    <property type="match status" value="1"/>
</dbReference>
<keyword evidence="10" id="KW-1185">Reference proteome</keyword>
<dbReference type="Proteomes" id="UP000838412">
    <property type="component" value="Chromosome 3"/>
</dbReference>
<evidence type="ECO:0000259" key="8">
    <source>
        <dbReference type="PROSITE" id="PS50262"/>
    </source>
</evidence>
<evidence type="ECO:0000256" key="4">
    <source>
        <dbReference type="ARBA" id="ARBA00022989"/>
    </source>
</evidence>
<comment type="subcellular location">
    <subcellularLocation>
        <location evidence="1">Cell membrane</location>
        <topology evidence="1">Multi-pass membrane protein</topology>
    </subcellularLocation>
</comment>
<dbReference type="GO" id="GO:0004930">
    <property type="term" value="F:G protein-coupled receptor activity"/>
    <property type="evidence" value="ECO:0007669"/>
    <property type="project" value="UniProtKB-KW"/>
</dbReference>
<dbReference type="Pfam" id="PF00001">
    <property type="entry name" value="7tm_1"/>
    <property type="match status" value="1"/>
</dbReference>
<feature type="domain" description="G-protein coupled receptors family 1 profile" evidence="8">
    <location>
        <begin position="63"/>
        <end position="203"/>
    </location>
</feature>
<evidence type="ECO:0000313" key="9">
    <source>
        <dbReference type="EMBL" id="CAH1257396.1"/>
    </source>
</evidence>
<keyword evidence="2" id="KW-1003">Cell membrane</keyword>
<keyword evidence="6" id="KW-0297">G-protein coupled receptor</keyword>
<dbReference type="InterPro" id="IPR017452">
    <property type="entry name" value="GPCR_Rhodpsn_7TM"/>
</dbReference>
<dbReference type="PROSITE" id="PS00237">
    <property type="entry name" value="G_PROTEIN_RECEP_F1_1"/>
    <property type="match status" value="1"/>
</dbReference>
<keyword evidence="6" id="KW-0807">Transducer</keyword>
<name>A0A8J9ZMF7_BRALA</name>
<protein>
    <submittedName>
        <fullName evidence="9">CNR1 protein</fullName>
    </submittedName>
</protein>
<dbReference type="OrthoDB" id="5967898at2759"/>
<keyword evidence="5 7" id="KW-0472">Membrane</keyword>
<dbReference type="GO" id="GO:0005886">
    <property type="term" value="C:plasma membrane"/>
    <property type="evidence" value="ECO:0007669"/>
    <property type="project" value="UniProtKB-SubCell"/>
</dbReference>
<evidence type="ECO:0000256" key="1">
    <source>
        <dbReference type="ARBA" id="ARBA00004651"/>
    </source>
</evidence>
<dbReference type="AlphaFoldDB" id="A0A8J9ZMF7"/>
<organism evidence="9 10">
    <name type="scientific">Branchiostoma lanceolatum</name>
    <name type="common">Common lancelet</name>
    <name type="synonym">Amphioxus lanceolatum</name>
    <dbReference type="NCBI Taxonomy" id="7740"/>
    <lineage>
        <taxon>Eukaryota</taxon>
        <taxon>Metazoa</taxon>
        <taxon>Chordata</taxon>
        <taxon>Cephalochordata</taxon>
        <taxon>Leptocardii</taxon>
        <taxon>Amphioxiformes</taxon>
        <taxon>Branchiostomatidae</taxon>
        <taxon>Branchiostoma</taxon>
    </lineage>
</organism>
<evidence type="ECO:0000256" key="5">
    <source>
        <dbReference type="ARBA" id="ARBA00023136"/>
    </source>
</evidence>
<keyword evidence="6" id="KW-0675">Receptor</keyword>
<feature type="transmembrane region" description="Helical" evidence="7">
    <location>
        <begin position="118"/>
        <end position="138"/>
    </location>
</feature>
<accession>A0A8J9ZMF7</accession>
<evidence type="ECO:0000313" key="10">
    <source>
        <dbReference type="Proteomes" id="UP000838412"/>
    </source>
</evidence>
<feature type="transmembrane region" description="Helical" evidence="7">
    <location>
        <begin position="48"/>
        <end position="72"/>
    </location>
</feature>
<keyword evidence="4 7" id="KW-1133">Transmembrane helix</keyword>
<reference evidence="9" key="1">
    <citation type="submission" date="2022-01" db="EMBL/GenBank/DDBJ databases">
        <authorList>
            <person name="Braso-Vives M."/>
        </authorList>
    </citation>
    <scope>NUCLEOTIDE SEQUENCE</scope>
</reference>
<comment type="similarity">
    <text evidence="6">Belongs to the G-protein coupled receptor 1 family.</text>
</comment>
<dbReference type="EMBL" id="OV696688">
    <property type="protein sequence ID" value="CAH1257396.1"/>
    <property type="molecule type" value="Genomic_DNA"/>
</dbReference>
<feature type="transmembrane region" description="Helical" evidence="7">
    <location>
        <begin position="84"/>
        <end position="106"/>
    </location>
</feature>
<dbReference type="InterPro" id="IPR000276">
    <property type="entry name" value="GPCR_Rhodpsn"/>
</dbReference>
<dbReference type="PRINTS" id="PR00237">
    <property type="entry name" value="GPCRRHODOPSN"/>
</dbReference>
<dbReference type="PANTHER" id="PTHR22750">
    <property type="entry name" value="G-PROTEIN COUPLED RECEPTOR"/>
    <property type="match status" value="1"/>
</dbReference>
<proteinExistence type="inferred from homology"/>
<evidence type="ECO:0000256" key="3">
    <source>
        <dbReference type="ARBA" id="ARBA00022692"/>
    </source>
</evidence>
<gene>
    <name evidence="9" type="primary">CNR1</name>
    <name evidence="9" type="ORF">BLAG_LOCUS15349</name>
</gene>
<dbReference type="SUPFAM" id="SSF81321">
    <property type="entry name" value="Family A G protein-coupled receptor-like"/>
    <property type="match status" value="1"/>
</dbReference>
<dbReference type="Gene3D" id="1.20.1070.10">
    <property type="entry name" value="Rhodopsin 7-helix transmembrane proteins"/>
    <property type="match status" value="1"/>
</dbReference>
<feature type="transmembrane region" description="Helical" evidence="7">
    <location>
        <begin position="159"/>
        <end position="181"/>
    </location>
</feature>
<evidence type="ECO:0000256" key="6">
    <source>
        <dbReference type="RuleBase" id="RU000688"/>
    </source>
</evidence>
<keyword evidence="3 6" id="KW-0812">Transmembrane</keyword>
<evidence type="ECO:0000256" key="7">
    <source>
        <dbReference type="SAM" id="Phobius"/>
    </source>
</evidence>
<sequence length="203" mass="21754">MMENSTESPITLLQCLILLSYNLTGDGALAKSLAICKDTGSQAVGSPALSIVTILFGLVIIVPNMLIVFGIVKGHVLHKPMYYFIGNMAVVDTLAGAVCISLPLLLRSDGAQSPIQALYTTLFFTLYLSLLGIALLSIDRYVSIHYGLFYGTTITGRHAAAAVIITWLGSALLCYSVMLGWNCQNLGIRAERCVGQLDDSCSE</sequence>